<dbReference type="GO" id="GO:0006412">
    <property type="term" value="P:translation"/>
    <property type="evidence" value="ECO:0007669"/>
    <property type="project" value="UniProtKB-UniRule"/>
</dbReference>
<reference evidence="8" key="1">
    <citation type="submission" date="2015-10" db="EMBL/GenBank/DDBJ databases">
        <title>Analysis of five complete genome sequences for members of the class Peribacteria in the recently recognized Peregrinibacteria bacterial phylum.</title>
        <authorList>
            <person name="Anantharaman K."/>
            <person name="Brown C.T."/>
            <person name="Burstein D."/>
            <person name="Castelle C.J."/>
            <person name="Probst A.J."/>
            <person name="Thomas B.C."/>
            <person name="Williams K.H."/>
            <person name="Banfield J.F."/>
        </authorList>
    </citation>
    <scope>NUCLEOTIDE SEQUENCE [LARGE SCALE GENOMIC DNA]</scope>
</reference>
<evidence type="ECO:0000313" key="8">
    <source>
        <dbReference type="Proteomes" id="UP000069135"/>
    </source>
</evidence>
<dbReference type="SUPFAM" id="SSF160369">
    <property type="entry name" value="Ribosomal protein L10-like"/>
    <property type="match status" value="1"/>
</dbReference>
<dbReference type="Proteomes" id="UP000069135">
    <property type="component" value="Chromosome"/>
</dbReference>
<dbReference type="EMBL" id="CP013065">
    <property type="protein sequence ID" value="ALM13415.1"/>
    <property type="molecule type" value="Genomic_DNA"/>
</dbReference>
<dbReference type="AlphaFoldDB" id="A0A0S1SSY1"/>
<comment type="subunit">
    <text evidence="5">Part of the ribosomal stalk of the 50S ribosomal subunit. The N-terminus interacts with L11 and the large rRNA to form the base of the stalk. The C-terminus forms an elongated spine to which L12 dimers bind in a sequential fashion forming a multimeric L10(L12)X complex.</text>
</comment>
<dbReference type="GO" id="GO:1990904">
    <property type="term" value="C:ribonucleoprotein complex"/>
    <property type="evidence" value="ECO:0007669"/>
    <property type="project" value="UniProtKB-KW"/>
</dbReference>
<protein>
    <recommendedName>
        <fullName evidence="4 5">Large ribosomal subunit protein uL10</fullName>
    </recommendedName>
</protein>
<dbReference type="STRING" id="1735162.PeribacterB2_0744"/>
<comment type="function">
    <text evidence="5">Forms part of the ribosomal stalk, playing a central role in the interaction of the ribosome with GTP-bound translation factors.</text>
</comment>
<dbReference type="Gene3D" id="3.30.70.1730">
    <property type="match status" value="1"/>
</dbReference>
<keyword evidence="2 5" id="KW-0689">Ribosomal protein</keyword>
<evidence type="ECO:0000256" key="2">
    <source>
        <dbReference type="ARBA" id="ARBA00022980"/>
    </source>
</evidence>
<accession>A0A0S1SNU6</accession>
<dbReference type="InterPro" id="IPR047865">
    <property type="entry name" value="Ribosomal_uL10_bac_type"/>
</dbReference>
<accession>A0A0S1SHE5</accession>
<dbReference type="InterPro" id="IPR001790">
    <property type="entry name" value="Ribosomal_uL10"/>
</dbReference>
<dbReference type="GO" id="GO:0070180">
    <property type="term" value="F:large ribosomal subunit rRNA binding"/>
    <property type="evidence" value="ECO:0007669"/>
    <property type="project" value="UniProtKB-UniRule"/>
</dbReference>
<accession>A0A0S1SFL4</accession>
<evidence type="ECO:0000313" key="7">
    <source>
        <dbReference type="EMBL" id="ALM13415.1"/>
    </source>
</evidence>
<dbReference type="InterPro" id="IPR043141">
    <property type="entry name" value="Ribosomal_uL10-like_sf"/>
</dbReference>
<reference evidence="7 8" key="2">
    <citation type="journal article" date="2016" name="PeerJ">
        <title>Analysis of five complete genome sequences for members of the class Peribacteria in the recently recognized Peregrinibacteria bacterial phylum.</title>
        <authorList>
            <person name="Anantharaman K."/>
            <person name="Brown C.T."/>
            <person name="Burstein D."/>
            <person name="Castelle C.J."/>
            <person name="Probst A.J."/>
            <person name="Thomas B.C."/>
            <person name="Williams K.H."/>
            <person name="Banfield J.F."/>
        </authorList>
    </citation>
    <scope>NUCLEOTIDE SEQUENCE [LARGE SCALE GENOMIC DNA]</scope>
    <source>
        <strain evidence="7">RIFOXYD1_FULL_PER-ii_59_16</strain>
    </source>
</reference>
<comment type="similarity">
    <text evidence="1 5">Belongs to the universal ribosomal protein uL10 family.</text>
</comment>
<evidence type="ECO:0000256" key="3">
    <source>
        <dbReference type="ARBA" id="ARBA00023274"/>
    </source>
</evidence>
<sequence>MPVTRAQKEAQLTELKEKMSKSQSLMFAQYIGLKVSEVGELRQKLKEANAEMKVAKKTLMRLATKDAGLPEISEKNLTGPVACIFSFSDPLSGAQVAFKFAKDHAQVKIIGGIFDGKLLTKEEAVEMAKMPGREQLLAMFASMLQSPLVSFASVCSSPLTGMARGLSELAKKNAASAPAPSPSPETPQS</sequence>
<evidence type="ECO:0000256" key="1">
    <source>
        <dbReference type="ARBA" id="ARBA00008889"/>
    </source>
</evidence>
<name>A0A0S1SSY1_9BACT</name>
<feature type="coiled-coil region" evidence="6">
    <location>
        <begin position="5"/>
        <end position="65"/>
    </location>
</feature>
<accession>A0A0S1SQ01</accession>
<dbReference type="PANTHER" id="PTHR11560">
    <property type="entry name" value="39S RIBOSOMAL PROTEIN L10, MITOCHONDRIAL"/>
    <property type="match status" value="1"/>
</dbReference>
<keyword evidence="3 5" id="KW-0687">Ribonucleoprotein</keyword>
<dbReference type="HAMAP" id="MF_00362">
    <property type="entry name" value="Ribosomal_uL10"/>
    <property type="match status" value="1"/>
</dbReference>
<gene>
    <name evidence="5" type="primary">rplJ</name>
    <name evidence="7" type="ORF">PeribacterD1_0744</name>
</gene>
<dbReference type="GO" id="GO:0005840">
    <property type="term" value="C:ribosome"/>
    <property type="evidence" value="ECO:0007669"/>
    <property type="project" value="UniProtKB-KW"/>
</dbReference>
<dbReference type="CDD" id="cd05797">
    <property type="entry name" value="Ribosomal_L10"/>
    <property type="match status" value="1"/>
</dbReference>
<dbReference type="NCBIfam" id="NF000955">
    <property type="entry name" value="PRK00099.1-1"/>
    <property type="match status" value="1"/>
</dbReference>
<proteinExistence type="inferred from homology"/>
<dbReference type="InterPro" id="IPR022973">
    <property type="entry name" value="Ribosomal_uL10_bac"/>
</dbReference>
<dbReference type="Pfam" id="PF00466">
    <property type="entry name" value="Ribosomal_L10"/>
    <property type="match status" value="1"/>
</dbReference>
<organism evidence="7 8">
    <name type="scientific">Candidatus Peribacter riflensis</name>
    <dbReference type="NCBI Taxonomy" id="1735162"/>
    <lineage>
        <taxon>Bacteria</taxon>
        <taxon>Candidatus Peregrinibacteriota</taxon>
        <taxon>Candidatus Peribacteria</taxon>
        <taxon>Candidatus Peribacterales</taxon>
        <taxon>Candidatus Peribacteraceae</taxon>
        <taxon>Candidatus Peribacter</taxon>
    </lineage>
</organism>
<keyword evidence="5" id="KW-0699">rRNA-binding</keyword>
<keyword evidence="5" id="KW-0694">RNA-binding</keyword>
<evidence type="ECO:0000256" key="6">
    <source>
        <dbReference type="SAM" id="Coils"/>
    </source>
</evidence>
<evidence type="ECO:0000256" key="5">
    <source>
        <dbReference type="HAMAP-Rule" id="MF_00362"/>
    </source>
</evidence>
<evidence type="ECO:0000256" key="4">
    <source>
        <dbReference type="ARBA" id="ARBA00035202"/>
    </source>
</evidence>
<dbReference type="Gene3D" id="6.10.250.290">
    <property type="match status" value="1"/>
</dbReference>
<accession>A0A0S1SSY1</accession>
<keyword evidence="6" id="KW-0175">Coiled coil</keyword>
<dbReference type="KEGG" id="prf:PeribacterA2_0743"/>